<keyword evidence="1" id="KW-0472">Membrane</keyword>
<keyword evidence="1" id="KW-0812">Transmembrane</keyword>
<dbReference type="AlphaFoldDB" id="A0A1Z4KQ61"/>
<gene>
    <name evidence="2" type="ORF">NIES23_39010</name>
</gene>
<evidence type="ECO:0000256" key="1">
    <source>
        <dbReference type="SAM" id="Phobius"/>
    </source>
</evidence>
<proteinExistence type="predicted"/>
<reference evidence="2 3" key="1">
    <citation type="submission" date="2017-06" db="EMBL/GenBank/DDBJ databases">
        <title>Genome sequencing of cyanobaciteial culture collection at National Institute for Environmental Studies (NIES).</title>
        <authorList>
            <person name="Hirose Y."/>
            <person name="Shimura Y."/>
            <person name="Fujisawa T."/>
            <person name="Nakamura Y."/>
            <person name="Kawachi M."/>
        </authorList>
    </citation>
    <scope>NUCLEOTIDE SEQUENCE [LARGE SCALE GENOMIC DNA]</scope>
    <source>
        <strain evidence="2 3">NIES-23</strain>
    </source>
</reference>
<protein>
    <submittedName>
        <fullName evidence="2">Uncharacterized protein</fullName>
    </submittedName>
</protein>
<feature type="transmembrane region" description="Helical" evidence="1">
    <location>
        <begin position="75"/>
        <end position="98"/>
    </location>
</feature>
<dbReference type="EMBL" id="AP018216">
    <property type="protein sequence ID" value="BAY71087.1"/>
    <property type="molecule type" value="Genomic_DNA"/>
</dbReference>
<evidence type="ECO:0000313" key="2">
    <source>
        <dbReference type="EMBL" id="BAY71087.1"/>
    </source>
</evidence>
<feature type="transmembrane region" description="Helical" evidence="1">
    <location>
        <begin position="37"/>
        <end position="55"/>
    </location>
</feature>
<name>A0A1Z4KQ61_ANAVA</name>
<dbReference type="Proteomes" id="UP000217507">
    <property type="component" value="Chromosome"/>
</dbReference>
<sequence>MDEPEQPPSSSNHTEDNESSLVEQVQRLHQLTVYGRWCFVGCLWLTVAPVSLWNLRAEIALWQQYFTWVAVRYGLFYHPLSTLGLGLCIGMTAAILVWQSRNILLGLPQEEKQRLEKQVFHIRQQGPTHPLWKWIFH</sequence>
<accession>A0A1Z4KQ61</accession>
<organism evidence="2 3">
    <name type="scientific">Trichormus variabilis NIES-23</name>
    <dbReference type="NCBI Taxonomy" id="1973479"/>
    <lineage>
        <taxon>Bacteria</taxon>
        <taxon>Bacillati</taxon>
        <taxon>Cyanobacteriota</taxon>
        <taxon>Cyanophyceae</taxon>
        <taxon>Nostocales</taxon>
        <taxon>Nostocaceae</taxon>
        <taxon>Trichormus</taxon>
    </lineage>
</organism>
<evidence type="ECO:0000313" key="3">
    <source>
        <dbReference type="Proteomes" id="UP000217507"/>
    </source>
</evidence>
<keyword evidence="1" id="KW-1133">Transmembrane helix</keyword>